<protein>
    <submittedName>
        <fullName evidence="1">YtxH domain-containing protein</fullName>
    </submittedName>
</protein>
<comment type="caution">
    <text evidence="1">The sequence shown here is derived from an EMBL/GenBank/DDBJ whole genome shotgun (WGS) entry which is preliminary data.</text>
</comment>
<evidence type="ECO:0000313" key="2">
    <source>
        <dbReference type="Proteomes" id="UP000823937"/>
    </source>
</evidence>
<accession>A0A9D1PP63</accession>
<name>A0A9D1PP63_9BACI</name>
<reference evidence="1" key="1">
    <citation type="journal article" date="2021" name="PeerJ">
        <title>Extensive microbial diversity within the chicken gut microbiome revealed by metagenomics and culture.</title>
        <authorList>
            <person name="Gilroy R."/>
            <person name="Ravi A."/>
            <person name="Getino M."/>
            <person name="Pursley I."/>
            <person name="Horton D.L."/>
            <person name="Alikhan N.F."/>
            <person name="Baker D."/>
            <person name="Gharbi K."/>
            <person name="Hall N."/>
            <person name="Watson M."/>
            <person name="Adriaenssens E.M."/>
            <person name="Foster-Nyarko E."/>
            <person name="Jarju S."/>
            <person name="Secka A."/>
            <person name="Antonio M."/>
            <person name="Oren A."/>
            <person name="Chaudhuri R.R."/>
            <person name="La Ragione R."/>
            <person name="Hildebrand F."/>
            <person name="Pallen M.J."/>
        </authorList>
    </citation>
    <scope>NUCLEOTIDE SEQUENCE</scope>
    <source>
        <strain evidence="1">CHK169-2315</strain>
    </source>
</reference>
<sequence length="90" mass="9672">MGKRKLLTGIIAGAAIGGVVSLFNKETRAYAKDGLVQLKDNVTDCIANPSEVIDQMKDTVQSVSSFVENNVDGAVNTLEQVESTVNRFLK</sequence>
<dbReference type="Proteomes" id="UP000823937">
    <property type="component" value="Unassembled WGS sequence"/>
</dbReference>
<dbReference type="AlphaFoldDB" id="A0A9D1PP63"/>
<evidence type="ECO:0000313" key="1">
    <source>
        <dbReference type="EMBL" id="HIV75602.1"/>
    </source>
</evidence>
<reference evidence="1" key="2">
    <citation type="submission" date="2021-04" db="EMBL/GenBank/DDBJ databases">
        <authorList>
            <person name="Gilroy R."/>
        </authorList>
    </citation>
    <scope>NUCLEOTIDE SEQUENCE</scope>
    <source>
        <strain evidence="1">CHK169-2315</strain>
    </source>
</reference>
<gene>
    <name evidence="1" type="ORF">H9895_11055</name>
</gene>
<proteinExistence type="predicted"/>
<organism evidence="1 2">
    <name type="scientific">Candidatus Pseudogracilibacillus intestinigallinarum</name>
    <dbReference type="NCBI Taxonomy" id="2838742"/>
    <lineage>
        <taxon>Bacteria</taxon>
        <taxon>Bacillati</taxon>
        <taxon>Bacillota</taxon>
        <taxon>Bacilli</taxon>
        <taxon>Bacillales</taxon>
        <taxon>Bacillaceae</taxon>
        <taxon>Pseudogracilibacillus</taxon>
    </lineage>
</organism>
<dbReference type="EMBL" id="DXHX01000159">
    <property type="protein sequence ID" value="HIV75602.1"/>
    <property type="molecule type" value="Genomic_DNA"/>
</dbReference>